<sequence>MALAWVLREEKVTSVLIGASKTAQLDDAVGMLQNRHFTTEECAAIDAILAL</sequence>
<reference evidence="6 7" key="1">
    <citation type="submission" date="2018-06" db="EMBL/GenBank/DDBJ databases">
        <authorList>
            <consortium name="Pathogen Informatics"/>
            <person name="Doyle S."/>
        </authorList>
    </citation>
    <scope>NUCLEOTIDE SEQUENCE [LARGE SCALE GENOMIC DNA]</scope>
    <source>
        <strain evidence="3 8">NCTC13443</strain>
        <strain evidence="2 6">NCTC13465</strain>
        <strain evidence="4 7">NCTC204</strain>
    </source>
</reference>
<dbReference type="EMBL" id="UGKT01000001">
    <property type="protein sequence ID" value="STT05570.1"/>
    <property type="molecule type" value="Genomic_DNA"/>
</dbReference>
<evidence type="ECO:0000259" key="1">
    <source>
        <dbReference type="Pfam" id="PF00248"/>
    </source>
</evidence>
<dbReference type="EMBL" id="UGMD01000002">
    <property type="protein sequence ID" value="STV10535.1"/>
    <property type="molecule type" value="Genomic_DNA"/>
</dbReference>
<dbReference type="Proteomes" id="UP000255518">
    <property type="component" value="Unassembled WGS sequence"/>
</dbReference>
<dbReference type="InterPro" id="IPR023210">
    <property type="entry name" value="NADP_OxRdtase_dom"/>
</dbReference>
<dbReference type="Proteomes" id="UP000251721">
    <property type="component" value="Unassembled WGS sequence"/>
</dbReference>
<reference evidence="5 9" key="2">
    <citation type="submission" date="2018-12" db="EMBL/GenBank/DDBJ databases">
        <authorList>
            <consortium name="Pathogen Informatics"/>
        </authorList>
    </citation>
    <scope>NUCLEOTIDE SEQUENCE [LARGE SCALE GENOMIC DNA]</scope>
    <source>
        <strain evidence="5 9">NCTC13635</strain>
    </source>
</reference>
<dbReference type="EMBL" id="UAWQ01000016">
    <property type="protein sequence ID" value="SQC43949.1"/>
    <property type="molecule type" value="Genomic_DNA"/>
</dbReference>
<dbReference type="InterPro" id="IPR036812">
    <property type="entry name" value="NAD(P)_OxRdtase_dom_sf"/>
</dbReference>
<evidence type="ECO:0000313" key="9">
    <source>
        <dbReference type="Proteomes" id="UP000282433"/>
    </source>
</evidence>
<organism evidence="2 6">
    <name type="scientific">Klebsiella pneumoniae</name>
    <dbReference type="NCBI Taxonomy" id="573"/>
    <lineage>
        <taxon>Bacteria</taxon>
        <taxon>Pseudomonadati</taxon>
        <taxon>Pseudomonadota</taxon>
        <taxon>Gammaproteobacteria</taxon>
        <taxon>Enterobacterales</taxon>
        <taxon>Enterobacteriaceae</taxon>
        <taxon>Klebsiella/Raoultella group</taxon>
        <taxon>Klebsiella</taxon>
        <taxon>Klebsiella pneumoniae complex</taxon>
    </lineage>
</organism>
<evidence type="ECO:0000313" key="3">
    <source>
        <dbReference type="EMBL" id="STT05570.1"/>
    </source>
</evidence>
<dbReference type="Proteomes" id="UP000282433">
    <property type="component" value="Chromosome"/>
</dbReference>
<evidence type="ECO:0000313" key="7">
    <source>
        <dbReference type="Proteomes" id="UP000255192"/>
    </source>
</evidence>
<dbReference type="SUPFAM" id="SSF51430">
    <property type="entry name" value="NAD(P)-linked oxidoreductase"/>
    <property type="match status" value="1"/>
</dbReference>
<evidence type="ECO:0000313" key="8">
    <source>
        <dbReference type="Proteomes" id="UP000255518"/>
    </source>
</evidence>
<protein>
    <submittedName>
        <fullName evidence="2">Ion-channel protein</fullName>
    </submittedName>
</protein>
<accession>A0A2X3H5J9</accession>
<dbReference type="AlphaFoldDB" id="A0A2X3H5J9"/>
<dbReference type="Proteomes" id="UP000255192">
    <property type="component" value="Unassembled WGS sequence"/>
</dbReference>
<evidence type="ECO:0000313" key="6">
    <source>
        <dbReference type="Proteomes" id="UP000251721"/>
    </source>
</evidence>
<feature type="domain" description="NADP-dependent oxidoreductase" evidence="1">
    <location>
        <begin position="1"/>
        <end position="49"/>
    </location>
</feature>
<evidence type="ECO:0000313" key="4">
    <source>
        <dbReference type="EMBL" id="STV10535.1"/>
    </source>
</evidence>
<evidence type="ECO:0000313" key="2">
    <source>
        <dbReference type="EMBL" id="SQC43949.1"/>
    </source>
</evidence>
<evidence type="ECO:0000313" key="5">
    <source>
        <dbReference type="EMBL" id="VEB01056.1"/>
    </source>
</evidence>
<dbReference type="Gene3D" id="3.20.20.100">
    <property type="entry name" value="NADP-dependent oxidoreductase domain"/>
    <property type="match status" value="1"/>
</dbReference>
<name>A0A2X3H5J9_KLEPN</name>
<dbReference type="Pfam" id="PF00248">
    <property type="entry name" value="Aldo_ket_red"/>
    <property type="match status" value="1"/>
</dbReference>
<dbReference type="EMBL" id="LR134162">
    <property type="protein sequence ID" value="VEB01056.1"/>
    <property type="molecule type" value="Genomic_DNA"/>
</dbReference>
<proteinExistence type="predicted"/>
<gene>
    <name evidence="2" type="primary">yghZ_3</name>
    <name evidence="4" type="synonym">yghZ_1</name>
    <name evidence="3" type="synonym">yghZ_2</name>
    <name evidence="3" type="ORF">NCTC13443_05507</name>
    <name evidence="2" type="ORF">NCTC13465_02439</name>
    <name evidence="5" type="ORF">NCTC13635_01766</name>
    <name evidence="4" type="ORF">NCTC204_04003</name>
</gene>